<evidence type="ECO:0000256" key="8">
    <source>
        <dbReference type="SAM" id="Phobius"/>
    </source>
</evidence>
<dbReference type="PROSITE" id="PS00221">
    <property type="entry name" value="MIP"/>
    <property type="match status" value="1"/>
</dbReference>
<dbReference type="Gene3D" id="1.20.1080.10">
    <property type="entry name" value="Glycerol uptake facilitator protein"/>
    <property type="match status" value="1"/>
</dbReference>
<dbReference type="GO" id="GO:0015254">
    <property type="term" value="F:glycerol channel activity"/>
    <property type="evidence" value="ECO:0007669"/>
    <property type="project" value="TreeGrafter"/>
</dbReference>
<accession>A0A3Q8CPN7</accession>
<name>A0A3Q8CPN7_9LACO</name>
<dbReference type="InterPro" id="IPR023271">
    <property type="entry name" value="Aquaporin-like"/>
</dbReference>
<dbReference type="AlphaFoldDB" id="A0A3Q8CPN7"/>
<dbReference type="RefSeq" id="WP_148126987.1">
    <property type="nucleotide sequence ID" value="NZ_CP018180.1"/>
</dbReference>
<dbReference type="GO" id="GO:0005886">
    <property type="term" value="C:plasma membrane"/>
    <property type="evidence" value="ECO:0007669"/>
    <property type="project" value="TreeGrafter"/>
</dbReference>
<dbReference type="EMBL" id="CP018180">
    <property type="protein sequence ID" value="AUJ32723.1"/>
    <property type="molecule type" value="Genomic_DNA"/>
</dbReference>
<evidence type="ECO:0000313" key="10">
    <source>
        <dbReference type="Proteomes" id="UP000324497"/>
    </source>
</evidence>
<keyword evidence="5 8" id="KW-1133">Transmembrane helix</keyword>
<proteinExistence type="inferred from homology"/>
<evidence type="ECO:0000256" key="5">
    <source>
        <dbReference type="ARBA" id="ARBA00022989"/>
    </source>
</evidence>
<keyword evidence="10" id="KW-1185">Reference proteome</keyword>
<evidence type="ECO:0000256" key="3">
    <source>
        <dbReference type="ARBA" id="ARBA00022448"/>
    </source>
</evidence>
<reference evidence="9 10" key="1">
    <citation type="submission" date="2016-11" db="EMBL/GenBank/DDBJ databases">
        <title>Interaction between Lactobacillus species and yeast in water kefir.</title>
        <authorList>
            <person name="Behr J."/>
            <person name="Xu D."/>
            <person name="Vogel R.F."/>
        </authorList>
    </citation>
    <scope>NUCLEOTIDE SEQUENCE [LARGE SCALE GENOMIC DNA]</scope>
    <source>
        <strain evidence="9 10">TMW 1.1827</strain>
    </source>
</reference>
<keyword evidence="6 8" id="KW-0472">Membrane</keyword>
<feature type="transmembrane region" description="Helical" evidence="8">
    <location>
        <begin position="89"/>
        <end position="108"/>
    </location>
</feature>
<feature type="transmembrane region" description="Helical" evidence="8">
    <location>
        <begin position="213"/>
        <end position="232"/>
    </location>
</feature>
<comment type="similarity">
    <text evidence="2 7">Belongs to the MIP/aquaporin (TC 1.A.8) family.</text>
</comment>
<feature type="transmembrane region" description="Helical" evidence="8">
    <location>
        <begin position="165"/>
        <end position="186"/>
    </location>
</feature>
<dbReference type="PRINTS" id="PR00783">
    <property type="entry name" value="MINTRINSICP"/>
</dbReference>
<dbReference type="InterPro" id="IPR022357">
    <property type="entry name" value="MIP_CS"/>
</dbReference>
<keyword evidence="3 7" id="KW-0813">Transport</keyword>
<dbReference type="NCBIfam" id="TIGR00861">
    <property type="entry name" value="MIP"/>
    <property type="match status" value="1"/>
</dbReference>
<protein>
    <submittedName>
        <fullName evidence="9">Aquaporin</fullName>
    </submittedName>
</protein>
<dbReference type="SUPFAM" id="SSF81338">
    <property type="entry name" value="Aquaporin-like"/>
    <property type="match status" value="1"/>
</dbReference>
<dbReference type="Proteomes" id="UP000324497">
    <property type="component" value="Chromosome"/>
</dbReference>
<dbReference type="InterPro" id="IPR000425">
    <property type="entry name" value="MIP"/>
</dbReference>
<evidence type="ECO:0000256" key="7">
    <source>
        <dbReference type="RuleBase" id="RU000477"/>
    </source>
</evidence>
<gene>
    <name evidence="9" type="ORF">BSQ50_09360</name>
</gene>
<dbReference type="Pfam" id="PF00230">
    <property type="entry name" value="MIP"/>
    <property type="match status" value="1"/>
</dbReference>
<sequence length="235" mass="24817">MEYFGEFIGTFVLMIFGAGVGASINLEYAYAKGSVKASWIMVALGWGLAVMLGVYTAAYFGAPGHLNPAVTIAFAAGGIISWKVVPGFILAQICGAFLGASVVALQFYPHFKETKVEQGNTVGIFATVPAIDNKKFNFISEVVATFTFILCLLTLGNFAEGLKPLVVGLLIVAIGFSLGSTTGYAINPARDFGPRLAYAVLPIPNKGSANWDYSWIPIVGPIIGGLLAILLIKII</sequence>
<evidence type="ECO:0000313" key="9">
    <source>
        <dbReference type="EMBL" id="AUJ32723.1"/>
    </source>
</evidence>
<evidence type="ECO:0000256" key="6">
    <source>
        <dbReference type="ARBA" id="ARBA00023136"/>
    </source>
</evidence>
<evidence type="ECO:0000256" key="4">
    <source>
        <dbReference type="ARBA" id="ARBA00022692"/>
    </source>
</evidence>
<comment type="subcellular location">
    <subcellularLocation>
        <location evidence="1">Membrane</location>
        <topology evidence="1">Multi-pass membrane protein</topology>
    </subcellularLocation>
</comment>
<organism evidence="9 10">
    <name type="scientific">Liquorilactobacillus nagelii</name>
    <dbReference type="NCBI Taxonomy" id="82688"/>
    <lineage>
        <taxon>Bacteria</taxon>
        <taxon>Bacillati</taxon>
        <taxon>Bacillota</taxon>
        <taxon>Bacilli</taxon>
        <taxon>Lactobacillales</taxon>
        <taxon>Lactobacillaceae</taxon>
        <taxon>Liquorilactobacillus</taxon>
    </lineage>
</organism>
<dbReference type="InterPro" id="IPR050363">
    <property type="entry name" value="MIP/Aquaporin"/>
</dbReference>
<keyword evidence="4 7" id="KW-0812">Transmembrane</keyword>
<feature type="transmembrane region" description="Helical" evidence="8">
    <location>
        <begin position="38"/>
        <end position="60"/>
    </location>
</feature>
<dbReference type="PANTHER" id="PTHR43829">
    <property type="entry name" value="AQUAPORIN OR AQUAGLYCEROPORIN RELATED"/>
    <property type="match status" value="1"/>
</dbReference>
<dbReference type="KEGG" id="lng:BSQ50_09360"/>
<evidence type="ECO:0000256" key="1">
    <source>
        <dbReference type="ARBA" id="ARBA00004141"/>
    </source>
</evidence>
<evidence type="ECO:0000256" key="2">
    <source>
        <dbReference type="ARBA" id="ARBA00006175"/>
    </source>
</evidence>
<feature type="transmembrane region" description="Helical" evidence="8">
    <location>
        <begin position="138"/>
        <end position="158"/>
    </location>
</feature>
<dbReference type="PANTHER" id="PTHR43829:SF9">
    <property type="entry name" value="AQUAPORIN-9"/>
    <property type="match status" value="1"/>
</dbReference>
<feature type="transmembrane region" description="Helical" evidence="8">
    <location>
        <begin position="6"/>
        <end position="26"/>
    </location>
</feature>